<evidence type="ECO:0000256" key="1">
    <source>
        <dbReference type="ARBA" id="ARBA00008956"/>
    </source>
</evidence>
<evidence type="ECO:0000313" key="6">
    <source>
        <dbReference type="EMBL" id="KAI5391373.1"/>
    </source>
</evidence>
<gene>
    <name evidence="6" type="ORF">KIW84_076252</name>
</gene>
<evidence type="ECO:0000256" key="3">
    <source>
        <dbReference type="ARBA" id="ARBA00022782"/>
    </source>
</evidence>
<dbReference type="GO" id="GO:0030154">
    <property type="term" value="P:cell differentiation"/>
    <property type="evidence" value="ECO:0007669"/>
    <property type="project" value="UniProtKB-KW"/>
</dbReference>
<name>A0A9D5A261_PEA</name>
<proteinExistence type="inferred from homology"/>
<evidence type="ECO:0000256" key="2">
    <source>
        <dbReference type="ARBA" id="ARBA00022473"/>
    </source>
</evidence>
<dbReference type="Gramene" id="Psat07G0625200-T1">
    <property type="protein sequence ID" value="KAI5391373.1"/>
    <property type="gene ID" value="KIW84_076252"/>
</dbReference>
<reference evidence="6 7" key="1">
    <citation type="journal article" date="2022" name="Nat. Genet.">
        <title>Improved pea reference genome and pan-genome highlight genomic features and evolutionary characteristics.</title>
        <authorList>
            <person name="Yang T."/>
            <person name="Liu R."/>
            <person name="Luo Y."/>
            <person name="Hu S."/>
            <person name="Wang D."/>
            <person name="Wang C."/>
            <person name="Pandey M.K."/>
            <person name="Ge S."/>
            <person name="Xu Q."/>
            <person name="Li N."/>
            <person name="Li G."/>
            <person name="Huang Y."/>
            <person name="Saxena R.K."/>
            <person name="Ji Y."/>
            <person name="Li M."/>
            <person name="Yan X."/>
            <person name="He Y."/>
            <person name="Liu Y."/>
            <person name="Wang X."/>
            <person name="Xiang C."/>
            <person name="Varshney R.K."/>
            <person name="Ding H."/>
            <person name="Gao S."/>
            <person name="Zong X."/>
        </authorList>
    </citation>
    <scope>NUCLEOTIDE SEQUENCE [LARGE SCALE GENOMIC DNA]</scope>
    <source>
        <strain evidence="6 7">cv. Zhongwan 6</strain>
    </source>
</reference>
<comment type="similarity">
    <text evidence="1 5">Belongs to the Frigida family.</text>
</comment>
<dbReference type="PANTHER" id="PTHR31791:SF10">
    <property type="entry name" value="FRIGIDA-LIKE PROTEIN"/>
    <property type="match status" value="1"/>
</dbReference>
<accession>A0A9D5A261</accession>
<evidence type="ECO:0000256" key="4">
    <source>
        <dbReference type="ARBA" id="ARBA00023089"/>
    </source>
</evidence>
<keyword evidence="3 5" id="KW-0221">Differentiation</keyword>
<comment type="caution">
    <text evidence="6">The sequence shown here is derived from an EMBL/GenBank/DDBJ whole genome shotgun (WGS) entry which is preliminary data.</text>
</comment>
<keyword evidence="7" id="KW-1185">Reference proteome</keyword>
<evidence type="ECO:0000313" key="7">
    <source>
        <dbReference type="Proteomes" id="UP001058974"/>
    </source>
</evidence>
<dbReference type="GO" id="GO:0009908">
    <property type="term" value="P:flower development"/>
    <property type="evidence" value="ECO:0007669"/>
    <property type="project" value="UniProtKB-KW"/>
</dbReference>
<sequence>MKRWACGLLIQGLIAESSVYSRRIVERAAGLVDLWKEQLDGEHEKGAAEMVMFLQIVACFGLRSKFDDEYLRKSVMEFASRRDMAKVAASLEFGDKMIGLFLFFNLCICLVFF</sequence>
<protein>
    <recommendedName>
        <fullName evidence="5">FRIGIDA-like protein</fullName>
    </recommendedName>
</protein>
<dbReference type="PANTHER" id="PTHR31791">
    <property type="entry name" value="FRIGIDA-LIKE PROTEIN 3-RELATED"/>
    <property type="match status" value="1"/>
</dbReference>
<dbReference type="AlphaFoldDB" id="A0A9D5A261"/>
<dbReference type="Proteomes" id="UP001058974">
    <property type="component" value="Chromosome 7"/>
</dbReference>
<keyword evidence="2 5" id="KW-0217">Developmental protein</keyword>
<organism evidence="6 7">
    <name type="scientific">Pisum sativum</name>
    <name type="common">Garden pea</name>
    <name type="synonym">Lathyrus oleraceus</name>
    <dbReference type="NCBI Taxonomy" id="3888"/>
    <lineage>
        <taxon>Eukaryota</taxon>
        <taxon>Viridiplantae</taxon>
        <taxon>Streptophyta</taxon>
        <taxon>Embryophyta</taxon>
        <taxon>Tracheophyta</taxon>
        <taxon>Spermatophyta</taxon>
        <taxon>Magnoliopsida</taxon>
        <taxon>eudicotyledons</taxon>
        <taxon>Gunneridae</taxon>
        <taxon>Pentapetalae</taxon>
        <taxon>rosids</taxon>
        <taxon>fabids</taxon>
        <taxon>Fabales</taxon>
        <taxon>Fabaceae</taxon>
        <taxon>Papilionoideae</taxon>
        <taxon>50 kb inversion clade</taxon>
        <taxon>NPAAA clade</taxon>
        <taxon>Hologalegina</taxon>
        <taxon>IRL clade</taxon>
        <taxon>Fabeae</taxon>
        <taxon>Lathyrus</taxon>
    </lineage>
</organism>
<evidence type="ECO:0000256" key="5">
    <source>
        <dbReference type="RuleBase" id="RU364012"/>
    </source>
</evidence>
<dbReference type="InterPro" id="IPR012474">
    <property type="entry name" value="Frigida"/>
</dbReference>
<keyword evidence="4 5" id="KW-0287">Flowering</keyword>
<dbReference type="Pfam" id="PF07899">
    <property type="entry name" value="Frigida"/>
    <property type="match status" value="1"/>
</dbReference>
<dbReference type="EMBL" id="JAMSHJ010000007">
    <property type="protein sequence ID" value="KAI5391373.1"/>
    <property type="molecule type" value="Genomic_DNA"/>
</dbReference>